<comment type="caution">
    <text evidence="1">The sequence shown here is derived from an EMBL/GenBank/DDBJ whole genome shotgun (WGS) entry which is preliminary data.</text>
</comment>
<dbReference type="Proteomes" id="UP000814128">
    <property type="component" value="Unassembled WGS sequence"/>
</dbReference>
<reference evidence="1" key="2">
    <citation type="journal article" date="2022" name="New Phytol.">
        <title>Evolutionary transition to the ectomycorrhizal habit in the genomes of a hyperdiverse lineage of mushroom-forming fungi.</title>
        <authorList>
            <person name="Looney B."/>
            <person name="Miyauchi S."/>
            <person name="Morin E."/>
            <person name="Drula E."/>
            <person name="Courty P.E."/>
            <person name="Kohler A."/>
            <person name="Kuo A."/>
            <person name="LaButti K."/>
            <person name="Pangilinan J."/>
            <person name="Lipzen A."/>
            <person name="Riley R."/>
            <person name="Andreopoulos W."/>
            <person name="He G."/>
            <person name="Johnson J."/>
            <person name="Nolan M."/>
            <person name="Tritt A."/>
            <person name="Barry K.W."/>
            <person name="Grigoriev I.V."/>
            <person name="Nagy L.G."/>
            <person name="Hibbett D."/>
            <person name="Henrissat B."/>
            <person name="Matheny P.B."/>
            <person name="Labbe J."/>
            <person name="Martin F.M."/>
        </authorList>
    </citation>
    <scope>NUCLEOTIDE SEQUENCE</scope>
    <source>
        <strain evidence="1">EC-137</strain>
    </source>
</reference>
<keyword evidence="2" id="KW-1185">Reference proteome</keyword>
<accession>A0ACB8Q7V4</accession>
<name>A0ACB8Q7V4_9AGAM</name>
<evidence type="ECO:0000313" key="2">
    <source>
        <dbReference type="Proteomes" id="UP000814128"/>
    </source>
</evidence>
<dbReference type="EMBL" id="MU273848">
    <property type="protein sequence ID" value="KAI0027735.1"/>
    <property type="molecule type" value="Genomic_DNA"/>
</dbReference>
<keyword evidence="1" id="KW-0378">Hydrolase</keyword>
<reference evidence="1" key="1">
    <citation type="submission" date="2021-02" db="EMBL/GenBank/DDBJ databases">
        <authorList>
            <consortium name="DOE Joint Genome Institute"/>
            <person name="Ahrendt S."/>
            <person name="Looney B.P."/>
            <person name="Miyauchi S."/>
            <person name="Morin E."/>
            <person name="Drula E."/>
            <person name="Courty P.E."/>
            <person name="Chicoki N."/>
            <person name="Fauchery L."/>
            <person name="Kohler A."/>
            <person name="Kuo A."/>
            <person name="Labutti K."/>
            <person name="Pangilinan J."/>
            <person name="Lipzen A."/>
            <person name="Riley R."/>
            <person name="Andreopoulos W."/>
            <person name="He G."/>
            <person name="Johnson J."/>
            <person name="Barry K.W."/>
            <person name="Grigoriev I.V."/>
            <person name="Nagy L."/>
            <person name="Hibbett D."/>
            <person name="Henrissat B."/>
            <person name="Matheny P.B."/>
            <person name="Labbe J."/>
            <person name="Martin F."/>
        </authorList>
    </citation>
    <scope>NUCLEOTIDE SEQUENCE</scope>
    <source>
        <strain evidence="1">EC-137</strain>
    </source>
</reference>
<organism evidence="1 2">
    <name type="scientific">Vararia minispora EC-137</name>
    <dbReference type="NCBI Taxonomy" id="1314806"/>
    <lineage>
        <taxon>Eukaryota</taxon>
        <taxon>Fungi</taxon>
        <taxon>Dikarya</taxon>
        <taxon>Basidiomycota</taxon>
        <taxon>Agaricomycotina</taxon>
        <taxon>Agaricomycetes</taxon>
        <taxon>Russulales</taxon>
        <taxon>Lachnocladiaceae</taxon>
        <taxon>Vararia</taxon>
    </lineage>
</organism>
<gene>
    <name evidence="1" type="ORF">K488DRAFT_90518</name>
</gene>
<proteinExistence type="predicted"/>
<evidence type="ECO:0000313" key="1">
    <source>
        <dbReference type="EMBL" id="KAI0027735.1"/>
    </source>
</evidence>
<protein>
    <submittedName>
        <fullName evidence="1">Glycoside hydrolase</fullName>
    </submittedName>
</protein>
<sequence>MRTLASIVVATVISRPVLAQYSIWDLWQTTWDRSKLFTSLAPSSPFNFGTPGAIGQADIVVDDSTVYQQMDGFGGSLTDSAATVLVNLKNRNLNNYNALMRTLFDPTDGASSAGLNIIRIPIGASDYSAMDYSLDDVNGDTSLNSFSINNVPQNVFTVLNDIKSLNQYTKVLITPWSPPAWMKDSGTMNGGSLNTGMVNTYANYLLKTVQGFSSKGTVPWAVSIQNEPENSQGSYPTCSMPANIMAQIGTALRTLLNNNGFSSVKLIGYDHNWDNAGTYPVQLMQDSNAFNGVAFHCYGGSVSNQDAFHNAYPNKEIYFTECTGTYGSDWWSDIKWNVDHITAGAIEHNARTALLWNIALDGNGNPHLPSQTPCGSAGCRPIATVNSDGSYSVNQEYYNLAQASRAVLPRDVGGPFGQRIAVSLGGGLSWALRVTAFVTGRTNPSDWRRYSLVVLNWDDSASTTWNPQPVTATIEFRGTQARYTFPVGITTLWWYAPN</sequence>